<dbReference type="Pfam" id="PF13559">
    <property type="entry name" value="DUF4129"/>
    <property type="match status" value="1"/>
</dbReference>
<dbReference type="Gene3D" id="3.10.620.30">
    <property type="match status" value="1"/>
</dbReference>
<protein>
    <submittedName>
        <fullName evidence="3">Transglutaminase</fullName>
    </submittedName>
</protein>
<name>A0A0F3L134_9GAMM</name>
<accession>A0A0F3L134</accession>
<feature type="transmembrane region" description="Helical" evidence="1">
    <location>
        <begin position="139"/>
        <end position="158"/>
    </location>
</feature>
<dbReference type="OrthoDB" id="9804872at2"/>
<dbReference type="Proteomes" id="UP000033651">
    <property type="component" value="Unassembled WGS sequence"/>
</dbReference>
<dbReference type="SUPFAM" id="SSF54001">
    <property type="entry name" value="Cysteine proteinases"/>
    <property type="match status" value="1"/>
</dbReference>
<evidence type="ECO:0000259" key="2">
    <source>
        <dbReference type="SMART" id="SM00460"/>
    </source>
</evidence>
<dbReference type="AlphaFoldDB" id="A0A0F3L134"/>
<evidence type="ECO:0000256" key="1">
    <source>
        <dbReference type="SAM" id="Phobius"/>
    </source>
</evidence>
<dbReference type="RefSeq" id="WP_045827810.1">
    <property type="nucleotide sequence ID" value="NZ_JZRB01000003.1"/>
</dbReference>
<dbReference type="Pfam" id="PF11992">
    <property type="entry name" value="TgpA_N"/>
    <property type="match status" value="1"/>
</dbReference>
<dbReference type="PATRIC" id="fig|345309.4.peg.2206"/>
<feature type="transmembrane region" description="Helical" evidence="1">
    <location>
        <begin position="70"/>
        <end position="90"/>
    </location>
</feature>
<dbReference type="Pfam" id="PF01841">
    <property type="entry name" value="Transglut_core"/>
    <property type="match status" value="1"/>
</dbReference>
<dbReference type="InterPro" id="IPR038765">
    <property type="entry name" value="Papain-like_cys_pep_sf"/>
</dbReference>
<proteinExistence type="predicted"/>
<dbReference type="EMBL" id="JZRB01000003">
    <property type="protein sequence ID" value="KJV36937.1"/>
    <property type="molecule type" value="Genomic_DNA"/>
</dbReference>
<keyword evidence="4" id="KW-1185">Reference proteome</keyword>
<feature type="domain" description="Transglutaminase-like" evidence="2">
    <location>
        <begin position="411"/>
        <end position="482"/>
    </location>
</feature>
<keyword evidence="1" id="KW-1133">Transmembrane helix</keyword>
<dbReference type="InterPro" id="IPR025403">
    <property type="entry name" value="TgpA-like_C"/>
</dbReference>
<dbReference type="InterPro" id="IPR021878">
    <property type="entry name" value="TgpA_N"/>
</dbReference>
<organism evidence="3 4">
    <name type="scientific">Luteibacter yeojuensis</name>
    <dbReference type="NCBI Taxonomy" id="345309"/>
    <lineage>
        <taxon>Bacteria</taxon>
        <taxon>Pseudomonadati</taxon>
        <taxon>Pseudomonadota</taxon>
        <taxon>Gammaproteobacteria</taxon>
        <taxon>Lysobacterales</taxon>
        <taxon>Rhodanobacteraceae</taxon>
        <taxon>Luteibacter</taxon>
    </lineage>
</organism>
<feature type="transmembrane region" description="Helical" evidence="1">
    <location>
        <begin position="555"/>
        <end position="576"/>
    </location>
</feature>
<feature type="transmembrane region" description="Helical" evidence="1">
    <location>
        <begin position="41"/>
        <end position="58"/>
    </location>
</feature>
<dbReference type="PANTHER" id="PTHR42736:SF1">
    <property type="entry name" value="PROTEIN-GLUTAMINE GAMMA-GLUTAMYLTRANSFERASE"/>
    <property type="match status" value="1"/>
</dbReference>
<feature type="transmembrane region" description="Helical" evidence="1">
    <location>
        <begin position="170"/>
        <end position="193"/>
    </location>
</feature>
<keyword evidence="1" id="KW-0472">Membrane</keyword>
<keyword evidence="1" id="KW-0812">Transmembrane</keyword>
<reference evidence="3 4" key="1">
    <citation type="submission" date="2015-03" db="EMBL/GenBank/DDBJ databases">
        <title>Draft genome sequence of Luteibacter yeojuensis strain SU11.</title>
        <authorList>
            <person name="Sulaiman J."/>
            <person name="Priya K."/>
            <person name="Chan K.-G."/>
        </authorList>
    </citation>
    <scope>NUCLEOTIDE SEQUENCE [LARGE SCALE GENOMIC DNA]</scope>
    <source>
        <strain evidence="3 4">SU11</strain>
    </source>
</reference>
<dbReference type="InterPro" id="IPR052901">
    <property type="entry name" value="Bact_TGase-like"/>
</dbReference>
<evidence type="ECO:0000313" key="4">
    <source>
        <dbReference type="Proteomes" id="UP000033651"/>
    </source>
</evidence>
<dbReference type="PANTHER" id="PTHR42736">
    <property type="entry name" value="PROTEIN-GLUTAMINE GAMMA-GLUTAMYLTRANSFERASE"/>
    <property type="match status" value="1"/>
</dbReference>
<comment type="caution">
    <text evidence="3">The sequence shown here is derived from an EMBL/GenBank/DDBJ whole genome shotgun (WGS) entry which is preliminary data.</text>
</comment>
<sequence length="665" mass="73331">MTRFRLSLAPAIGTEPRLDDRPFDLLCLSMAFVVGVHAAHLPWWLSASLAGLLGWRWWHRRRGGGHVSRWVKLPVVGLLLAVVVATYGTLFGREPGSAFAVGLLVLKTLETEHRRDARVGIAFGGFALMAALLFDQSIVATLIVALGLVPSLATLRAIEQTTPVYGTWRTTFVPALAMLAASVPLAAFAFLFIPRLESPLWGAPNPGQAVTGLSSSMSPGEMAELLVDDTPALRVTFDGTPPLPEARYFRAYTMMAFDGRQWTQGGNLYATTPTPLEGTPRFRYQVAMEPTQQRVLPMLDMPMAAPADATLRFDRTVVANERVRAMKVYDAVAAVDYRLDATLAPLVRRAALQLPAGIGPRARGLAQAWADKYNHDAYGIARAALSMFRDGGYSYTLAPAPLGADRIDDFLFATREGYCEYYASSFTFLMRAAGVPARVVTGYQGGYWNRLGSYLLVKRADAHAWSEVWIDGRGWVRFDPTGAVRPERVSLGASAAANAGGGSTSFFSGEWLRQARDRWDVVNQWWNEAVNGFDALRQSGMLQPFGIRRTDVGDLALILAVGCSLLVAMALGWALFQRREGDALDAWMRRLQRKLAKAGVIRRTGEGPRHFMARAARSLPGQRNALERLSELYLASRYAHDEPPPELVKQFRQRVREFRARGVVK</sequence>
<evidence type="ECO:0000313" key="3">
    <source>
        <dbReference type="EMBL" id="KJV36937.1"/>
    </source>
</evidence>
<dbReference type="InterPro" id="IPR002931">
    <property type="entry name" value="Transglutaminase-like"/>
</dbReference>
<gene>
    <name evidence="3" type="ORF">VI08_01690</name>
</gene>
<dbReference type="SMART" id="SM00460">
    <property type="entry name" value="TGc"/>
    <property type="match status" value="1"/>
</dbReference>